<evidence type="ECO:0000256" key="1">
    <source>
        <dbReference type="SAM" id="Phobius"/>
    </source>
</evidence>
<proteinExistence type="predicted"/>
<feature type="transmembrane region" description="Helical" evidence="1">
    <location>
        <begin position="127"/>
        <end position="147"/>
    </location>
</feature>
<evidence type="ECO:0000313" key="3">
    <source>
        <dbReference type="Proteomes" id="UP001596303"/>
    </source>
</evidence>
<keyword evidence="1" id="KW-0812">Transmembrane</keyword>
<keyword evidence="3" id="KW-1185">Reference proteome</keyword>
<evidence type="ECO:0000313" key="2">
    <source>
        <dbReference type="EMBL" id="MFC6196436.1"/>
    </source>
</evidence>
<feature type="transmembrane region" description="Helical" evidence="1">
    <location>
        <begin position="43"/>
        <end position="63"/>
    </location>
</feature>
<accession>A0ABW1S4I4</accession>
<protein>
    <submittedName>
        <fullName evidence="2">Uncharacterized protein</fullName>
    </submittedName>
</protein>
<dbReference type="Proteomes" id="UP001596303">
    <property type="component" value="Unassembled WGS sequence"/>
</dbReference>
<reference evidence="3" key="1">
    <citation type="journal article" date="2019" name="Int. J. Syst. Evol. Microbiol.">
        <title>The Global Catalogue of Microorganisms (GCM) 10K type strain sequencing project: providing services to taxonomists for standard genome sequencing and annotation.</title>
        <authorList>
            <consortium name="The Broad Institute Genomics Platform"/>
            <consortium name="The Broad Institute Genome Sequencing Center for Infectious Disease"/>
            <person name="Wu L."/>
            <person name="Ma J."/>
        </authorList>
    </citation>
    <scope>NUCLEOTIDE SEQUENCE [LARGE SCALE GENOMIC DNA]</scope>
    <source>
        <strain evidence="3">CGMCC-1.15741</strain>
    </source>
</reference>
<feature type="transmembrane region" description="Helical" evidence="1">
    <location>
        <begin position="75"/>
        <end position="95"/>
    </location>
</feature>
<sequence>MDGVLLTDLEHAGGRRLTFSARITLFAAAVTAFLLYFCVLLFFFGFVAAVVAWIIWFGFLFLIRKQSLRIRCIASLPLTILIATVPFLFAIWPPLMEFYWPVFLWQSLSSDRLQSGWSEFHWSPTFLISYTLFFLMSLAGCLSISNLKGRTPEPVSSD</sequence>
<dbReference type="EMBL" id="JBHSSW010000001">
    <property type="protein sequence ID" value="MFC6196436.1"/>
    <property type="molecule type" value="Genomic_DNA"/>
</dbReference>
<name>A0ABW1S4I4_9PROT</name>
<organism evidence="2 3">
    <name type="scientific">Ponticaulis profundi</name>
    <dbReference type="NCBI Taxonomy" id="2665222"/>
    <lineage>
        <taxon>Bacteria</taxon>
        <taxon>Pseudomonadati</taxon>
        <taxon>Pseudomonadota</taxon>
        <taxon>Alphaproteobacteria</taxon>
        <taxon>Hyphomonadales</taxon>
        <taxon>Hyphomonadaceae</taxon>
        <taxon>Ponticaulis</taxon>
    </lineage>
</organism>
<feature type="transmembrane region" description="Helical" evidence="1">
    <location>
        <begin position="19"/>
        <end position="37"/>
    </location>
</feature>
<gene>
    <name evidence="2" type="ORF">ACFQDM_00010</name>
</gene>
<comment type="caution">
    <text evidence="2">The sequence shown here is derived from an EMBL/GenBank/DDBJ whole genome shotgun (WGS) entry which is preliminary data.</text>
</comment>
<keyword evidence="1" id="KW-1133">Transmembrane helix</keyword>
<keyword evidence="1" id="KW-0472">Membrane</keyword>